<dbReference type="EC" id="3.2.1.51" evidence="2"/>
<evidence type="ECO:0000313" key="8">
    <source>
        <dbReference type="Proteomes" id="UP000765802"/>
    </source>
</evidence>
<evidence type="ECO:0000313" key="7">
    <source>
        <dbReference type="EMBL" id="MBC6492013.1"/>
    </source>
</evidence>
<dbReference type="PROSITE" id="PS51257">
    <property type="entry name" value="PROKAR_LIPOPROTEIN"/>
    <property type="match status" value="1"/>
</dbReference>
<protein>
    <recommendedName>
        <fullName evidence="2">alpha-L-fucosidase</fullName>
        <ecNumber evidence="2">3.2.1.51</ecNumber>
    </recommendedName>
</protein>
<keyword evidence="8" id="KW-1185">Reference proteome</keyword>
<comment type="similarity">
    <text evidence="1">Belongs to the glycosyl hydrolase 29 family.</text>
</comment>
<feature type="domain" description="Glycoside hydrolase family 29 N-terminal" evidence="6">
    <location>
        <begin position="22"/>
        <end position="383"/>
    </location>
</feature>
<dbReference type="PANTHER" id="PTHR10030:SF37">
    <property type="entry name" value="ALPHA-L-FUCOSIDASE-RELATED"/>
    <property type="match status" value="1"/>
</dbReference>
<keyword evidence="4" id="KW-0378">Hydrolase</keyword>
<keyword evidence="3" id="KW-0732">Signal</keyword>
<dbReference type="PANTHER" id="PTHR10030">
    <property type="entry name" value="ALPHA-L-FUCOSIDASE"/>
    <property type="match status" value="1"/>
</dbReference>
<evidence type="ECO:0000256" key="4">
    <source>
        <dbReference type="ARBA" id="ARBA00022801"/>
    </source>
</evidence>
<organism evidence="7 8">
    <name type="scientific">Flavihumibacter stibioxidans</name>
    <dbReference type="NCBI Taxonomy" id="1834163"/>
    <lineage>
        <taxon>Bacteria</taxon>
        <taxon>Pseudomonadati</taxon>
        <taxon>Bacteroidota</taxon>
        <taxon>Chitinophagia</taxon>
        <taxon>Chitinophagales</taxon>
        <taxon>Chitinophagaceae</taxon>
        <taxon>Flavihumibacter</taxon>
    </lineage>
</organism>
<sequence length="484" mass="54987">MNSIKQILAGLVMTGCSLGLSAQQHNFSHEYIVPTDPLVKEKLAQWQDLKFGLFMHWGIYSQWGVVESWSICPEDEGWTVRRGPYSATYDGYKKAYEGLQKTFNPVQFDPAKWARAAKDAGMKYVVFTTKHHDGFSMFDTRQTDYRITSPNTPFSSNPKANIAKEVFEVFRKDEFMIGAYFSKPDWHDPNYWWPYFPPKDRNTNYDPKKHPEKWDAFKQFTHRQIDELMTDYGRVDILWLDGGWVRPYHTIDTSISWQRTIPYEQDIDMRTVAAAGRAKQPGLLVVDRTVGGEFENYVTPEQTIPPGVLDYPWESCITMGTSWSYVPGDRYKPAQEIIGMLLKIVSRGGSLLLNIGPSPEGDFDPDAYARLAEIGDWMKVNGEAIYGTVPLAPHEKDGLFFLQSKDGQRDFIFLAGDDKGVVNLPEKIVLPGYELPAGAKLVCLADKRARIKAESSGGNTTLVLPRGLRARKDLRYAVSFAVSR</sequence>
<keyword evidence="5" id="KW-0326">Glycosidase</keyword>
<reference evidence="7 8" key="1">
    <citation type="submission" date="2016-07" db="EMBL/GenBank/DDBJ databases">
        <title>Genome analysis of Flavihumibacter stibioxidans YS-17.</title>
        <authorList>
            <person name="Shi K."/>
            <person name="Han Y."/>
            <person name="Wang G."/>
        </authorList>
    </citation>
    <scope>NUCLEOTIDE SEQUENCE [LARGE SCALE GENOMIC DNA]</scope>
    <source>
        <strain evidence="7 8">YS-17</strain>
    </source>
</reference>
<gene>
    <name evidence="7" type="ORF">BC349_13195</name>
</gene>
<accession>A0ABR7MAE6</accession>
<name>A0ABR7MAE6_9BACT</name>
<dbReference type="InterPro" id="IPR017853">
    <property type="entry name" value="GH"/>
</dbReference>
<evidence type="ECO:0000256" key="1">
    <source>
        <dbReference type="ARBA" id="ARBA00007951"/>
    </source>
</evidence>
<evidence type="ECO:0000256" key="3">
    <source>
        <dbReference type="ARBA" id="ARBA00022729"/>
    </source>
</evidence>
<dbReference type="InterPro" id="IPR057739">
    <property type="entry name" value="Glyco_hydro_29_N"/>
</dbReference>
<dbReference type="Gene3D" id="3.20.20.80">
    <property type="entry name" value="Glycosidases"/>
    <property type="match status" value="1"/>
</dbReference>
<evidence type="ECO:0000256" key="5">
    <source>
        <dbReference type="ARBA" id="ARBA00023295"/>
    </source>
</evidence>
<dbReference type="SMART" id="SM00812">
    <property type="entry name" value="Alpha_L_fucos"/>
    <property type="match status" value="1"/>
</dbReference>
<comment type="caution">
    <text evidence="7">The sequence shown here is derived from an EMBL/GenBank/DDBJ whole genome shotgun (WGS) entry which is preliminary data.</text>
</comment>
<dbReference type="Pfam" id="PF01120">
    <property type="entry name" value="Alpha_L_fucos"/>
    <property type="match status" value="1"/>
</dbReference>
<evidence type="ECO:0000259" key="6">
    <source>
        <dbReference type="Pfam" id="PF01120"/>
    </source>
</evidence>
<dbReference type="SUPFAM" id="SSF51445">
    <property type="entry name" value="(Trans)glycosidases"/>
    <property type="match status" value="1"/>
</dbReference>
<proteinExistence type="inferred from homology"/>
<evidence type="ECO:0000256" key="2">
    <source>
        <dbReference type="ARBA" id="ARBA00012662"/>
    </source>
</evidence>
<dbReference type="InterPro" id="IPR000933">
    <property type="entry name" value="Glyco_hydro_29"/>
</dbReference>
<dbReference type="Proteomes" id="UP000765802">
    <property type="component" value="Unassembled WGS sequence"/>
</dbReference>
<dbReference type="EMBL" id="MBUA01000023">
    <property type="protein sequence ID" value="MBC6492013.1"/>
    <property type="molecule type" value="Genomic_DNA"/>
</dbReference>